<keyword evidence="7 16" id="KW-0732">Signal</keyword>
<dbReference type="EMBL" id="JBHSDC010000003">
    <property type="protein sequence ID" value="MFC4231161.1"/>
    <property type="molecule type" value="Genomic_DNA"/>
</dbReference>
<evidence type="ECO:0000259" key="18">
    <source>
        <dbReference type="Pfam" id="PF07715"/>
    </source>
</evidence>
<dbReference type="InterPro" id="IPR037066">
    <property type="entry name" value="Plug_dom_sf"/>
</dbReference>
<evidence type="ECO:0000256" key="14">
    <source>
        <dbReference type="PROSITE-ProRule" id="PRU01360"/>
    </source>
</evidence>
<keyword evidence="6 14" id="KW-0812">Transmembrane</keyword>
<keyword evidence="5" id="KW-0410">Iron transport</keyword>
<dbReference type="RefSeq" id="WP_379012548.1">
    <property type="nucleotide sequence ID" value="NZ_JBHSDC010000003.1"/>
</dbReference>
<comment type="similarity">
    <text evidence="2 14 15">Belongs to the TonB-dependent receptor family.</text>
</comment>
<proteinExistence type="inferred from homology"/>
<evidence type="ECO:0000256" key="10">
    <source>
        <dbReference type="ARBA" id="ARBA00023077"/>
    </source>
</evidence>
<dbReference type="PANTHER" id="PTHR32552:SF68">
    <property type="entry name" value="FERRICHROME OUTER MEMBRANE TRANSPORTER_PHAGE RECEPTOR"/>
    <property type="match status" value="1"/>
</dbReference>
<dbReference type="InterPro" id="IPR010105">
    <property type="entry name" value="TonB_sidphr_rcpt"/>
</dbReference>
<dbReference type="SUPFAM" id="SSF49452">
    <property type="entry name" value="Starch-binding domain-like"/>
    <property type="match status" value="1"/>
</dbReference>
<dbReference type="PANTHER" id="PTHR32552">
    <property type="entry name" value="FERRICHROME IRON RECEPTOR-RELATED"/>
    <property type="match status" value="1"/>
</dbReference>
<keyword evidence="10 15" id="KW-0798">TonB box</keyword>
<evidence type="ECO:0000256" key="7">
    <source>
        <dbReference type="ARBA" id="ARBA00022729"/>
    </source>
</evidence>
<comment type="subcellular location">
    <subcellularLocation>
        <location evidence="1 14">Cell outer membrane</location>
        <topology evidence="1 14">Multi-pass membrane protein</topology>
    </subcellularLocation>
</comment>
<dbReference type="Gene3D" id="2.170.130.10">
    <property type="entry name" value="TonB-dependent receptor, plug domain"/>
    <property type="match status" value="1"/>
</dbReference>
<dbReference type="Pfam" id="PF13715">
    <property type="entry name" value="CarbopepD_reg_2"/>
    <property type="match status" value="1"/>
</dbReference>
<keyword evidence="11 14" id="KW-0472">Membrane</keyword>
<evidence type="ECO:0000256" key="16">
    <source>
        <dbReference type="SAM" id="SignalP"/>
    </source>
</evidence>
<keyword evidence="3 14" id="KW-0813">Transport</keyword>
<dbReference type="InterPro" id="IPR013784">
    <property type="entry name" value="Carb-bd-like_fold"/>
</dbReference>
<evidence type="ECO:0000259" key="17">
    <source>
        <dbReference type="Pfam" id="PF00593"/>
    </source>
</evidence>
<evidence type="ECO:0000256" key="9">
    <source>
        <dbReference type="ARBA" id="ARBA00023065"/>
    </source>
</evidence>
<name>A0ABV8PWV3_9BACT</name>
<dbReference type="Gene3D" id="2.40.170.20">
    <property type="entry name" value="TonB-dependent receptor, beta-barrel domain"/>
    <property type="match status" value="1"/>
</dbReference>
<dbReference type="InterPro" id="IPR012910">
    <property type="entry name" value="Plug_dom"/>
</dbReference>
<evidence type="ECO:0000256" key="15">
    <source>
        <dbReference type="RuleBase" id="RU003357"/>
    </source>
</evidence>
<keyword evidence="9" id="KW-0406">Ion transport</keyword>
<feature type="domain" description="TonB-dependent receptor-like beta-barrel" evidence="17">
    <location>
        <begin position="301"/>
        <end position="761"/>
    </location>
</feature>
<keyword evidence="20" id="KW-1185">Reference proteome</keyword>
<keyword evidence="12 19" id="KW-0675">Receptor</keyword>
<dbReference type="InterPro" id="IPR000531">
    <property type="entry name" value="Beta-barrel_TonB"/>
</dbReference>
<evidence type="ECO:0000256" key="8">
    <source>
        <dbReference type="ARBA" id="ARBA00023004"/>
    </source>
</evidence>
<dbReference type="PROSITE" id="PS52016">
    <property type="entry name" value="TONB_DEPENDENT_REC_3"/>
    <property type="match status" value="1"/>
</dbReference>
<evidence type="ECO:0000256" key="3">
    <source>
        <dbReference type="ARBA" id="ARBA00022448"/>
    </source>
</evidence>
<evidence type="ECO:0000256" key="5">
    <source>
        <dbReference type="ARBA" id="ARBA00022496"/>
    </source>
</evidence>
<dbReference type="Pfam" id="PF07715">
    <property type="entry name" value="Plug"/>
    <property type="match status" value="1"/>
</dbReference>
<keyword evidence="8" id="KW-0408">Iron</keyword>
<dbReference type="Gene3D" id="2.60.40.1120">
    <property type="entry name" value="Carboxypeptidase-like, regulatory domain"/>
    <property type="match status" value="1"/>
</dbReference>
<evidence type="ECO:0000256" key="1">
    <source>
        <dbReference type="ARBA" id="ARBA00004571"/>
    </source>
</evidence>
<dbReference type="SUPFAM" id="SSF56935">
    <property type="entry name" value="Porins"/>
    <property type="match status" value="1"/>
</dbReference>
<accession>A0ABV8PWV3</accession>
<keyword evidence="13 14" id="KW-0998">Cell outer membrane</keyword>
<dbReference type="NCBIfam" id="TIGR01783">
    <property type="entry name" value="TonB-siderophor"/>
    <property type="match status" value="1"/>
</dbReference>
<gene>
    <name evidence="19" type="ORF">ACFOW1_04625</name>
</gene>
<dbReference type="Proteomes" id="UP001595906">
    <property type="component" value="Unassembled WGS sequence"/>
</dbReference>
<dbReference type="InterPro" id="IPR039426">
    <property type="entry name" value="TonB-dep_rcpt-like"/>
</dbReference>
<evidence type="ECO:0000256" key="13">
    <source>
        <dbReference type="ARBA" id="ARBA00023237"/>
    </source>
</evidence>
<evidence type="ECO:0000256" key="12">
    <source>
        <dbReference type="ARBA" id="ARBA00023170"/>
    </source>
</evidence>
<keyword evidence="4 14" id="KW-1134">Transmembrane beta strand</keyword>
<protein>
    <submittedName>
        <fullName evidence="19">TonB-dependent siderophore receptor</fullName>
    </submittedName>
</protein>
<comment type="caution">
    <text evidence="19">The sequence shown here is derived from an EMBL/GenBank/DDBJ whole genome shotgun (WGS) entry which is preliminary data.</text>
</comment>
<evidence type="ECO:0000256" key="11">
    <source>
        <dbReference type="ARBA" id="ARBA00023136"/>
    </source>
</evidence>
<sequence>MKLILTTMVALLTLSAVAQHGTLKGKIVTTDGKPAAYVNVQLHTTKLAAISDEFGTYELKNIPAGSYQFTVSQIGLQTISKSVVIAANETLQIDITLVENAVKLAEVIVQSRRNVNATPVNIGRVAINPLDLPQSITVIGKNVLQDQQVQRLSDVLKNVNGVYLASTRGATQENFSARGYSFSSTNMFKDGVRINSGTMPETSSLEKVEILKGSAAILYGNVSPGGILNMVTKQPKFQQGGDVSCRTGSFDLYRPTIDRYGPINSKIAYRVNGVYENAGSYRNIPNSKRYFVNPSLLFKPSNRTELLLQADYLSHAFTPDFGIGTYDNTKIPNVGRSAFFGTAWQYAKTQQISTTATLKHQLSNTWQLNTSLSYQQYDRDYYATERIQAAANGDWVRPLSKTKNHEEYYIAQVSANGKLTIAGMQHTVLVGADADRYLTKATSYTNPTTYDTINIFDPKKYTARTDIPIANALRMITTPVIRFGAYVQDLISITSKLKLLAGVRFSAQDARPIDTVTFATGVRKYAVTNKVDKAFSPRVGLVYKITNLSSAFVSYANSFAINAGTDVFGNALAPSIIDQYEIGVKNNFFGGALSANVTAYRIVNNNLAQTALFSADGITPNNNANLKALTGQTTSDGVEIDLGVHALKGLDVLAGYSYNFMRYTRTPNTIGSFIEGERLINNPASTANGSVFYTFSEGAVKGLKLGAAAFFTGIRFAGFNNTKGQTQTYARNFEVSGFTTVDLSAGYSFKKYAIMTKVSNLTNTFNYYVHENYSVNPIAPTQFVATLLYKF</sequence>
<evidence type="ECO:0000256" key="2">
    <source>
        <dbReference type="ARBA" id="ARBA00009810"/>
    </source>
</evidence>
<evidence type="ECO:0000256" key="4">
    <source>
        <dbReference type="ARBA" id="ARBA00022452"/>
    </source>
</evidence>
<dbReference type="InterPro" id="IPR036942">
    <property type="entry name" value="Beta-barrel_TonB_sf"/>
</dbReference>
<reference evidence="20" key="1">
    <citation type="journal article" date="2019" name="Int. J. Syst. Evol. Microbiol.">
        <title>The Global Catalogue of Microorganisms (GCM) 10K type strain sequencing project: providing services to taxonomists for standard genome sequencing and annotation.</title>
        <authorList>
            <consortium name="The Broad Institute Genomics Platform"/>
            <consortium name="The Broad Institute Genome Sequencing Center for Infectious Disease"/>
            <person name="Wu L."/>
            <person name="Ma J."/>
        </authorList>
    </citation>
    <scope>NUCLEOTIDE SEQUENCE [LARGE SCALE GENOMIC DNA]</scope>
    <source>
        <strain evidence="20">CECT 8010</strain>
    </source>
</reference>
<evidence type="ECO:0000313" key="19">
    <source>
        <dbReference type="EMBL" id="MFC4231161.1"/>
    </source>
</evidence>
<organism evidence="19 20">
    <name type="scientific">Parasediminibacterium paludis</name>
    <dbReference type="NCBI Taxonomy" id="908966"/>
    <lineage>
        <taxon>Bacteria</taxon>
        <taxon>Pseudomonadati</taxon>
        <taxon>Bacteroidota</taxon>
        <taxon>Chitinophagia</taxon>
        <taxon>Chitinophagales</taxon>
        <taxon>Chitinophagaceae</taxon>
        <taxon>Parasediminibacterium</taxon>
    </lineage>
</organism>
<feature type="chain" id="PRO_5047539346" evidence="16">
    <location>
        <begin position="19"/>
        <end position="791"/>
    </location>
</feature>
<evidence type="ECO:0000256" key="6">
    <source>
        <dbReference type="ARBA" id="ARBA00022692"/>
    </source>
</evidence>
<evidence type="ECO:0000313" key="20">
    <source>
        <dbReference type="Proteomes" id="UP001595906"/>
    </source>
</evidence>
<feature type="signal peptide" evidence="16">
    <location>
        <begin position="1"/>
        <end position="18"/>
    </location>
</feature>
<feature type="domain" description="TonB-dependent receptor plug" evidence="18">
    <location>
        <begin position="130"/>
        <end position="227"/>
    </location>
</feature>
<dbReference type="Pfam" id="PF00593">
    <property type="entry name" value="TonB_dep_Rec_b-barrel"/>
    <property type="match status" value="1"/>
</dbReference>
<dbReference type="CDD" id="cd01347">
    <property type="entry name" value="ligand_gated_channel"/>
    <property type="match status" value="1"/>
</dbReference>